<dbReference type="RefSeq" id="WP_261972420.1">
    <property type="nucleotide sequence ID" value="NZ_CP103460.1"/>
</dbReference>
<sequence>MKKHIITFVLIVLASNISFAQWTKGKGKGYYKLAGWQLQYDEHYTDTGAKDPNRTRTLFNTSIYAEYGLSNKFDVIAYVPFFASSSQNNQISGTTGGTISQGETVNSFGDVDLGIRYGLYKKGNWAADIKLTLGLPTGDNNGGSDGSFQNGDGEFNQILSSSLGYSTSYKDKPVYLKSYLGYNNRSEGFSDELRTGLEAGINLINNKLWLITRLNVVKSFKNGSLNATNSNGSIFANDIEYSSFGFETAYYITKKLGVSLGFDSAFSGRIIAASPSFSGGIFLDIK</sequence>
<evidence type="ECO:0008006" key="4">
    <source>
        <dbReference type="Google" id="ProtNLM"/>
    </source>
</evidence>
<protein>
    <recommendedName>
        <fullName evidence="4">Transporter</fullName>
    </recommendedName>
</protein>
<evidence type="ECO:0000313" key="3">
    <source>
        <dbReference type="Proteomes" id="UP001228636"/>
    </source>
</evidence>
<dbReference type="Proteomes" id="UP001228636">
    <property type="component" value="Unassembled WGS sequence"/>
</dbReference>
<proteinExistence type="predicted"/>
<dbReference type="AlphaFoldDB" id="A0AAJ1VIX9"/>
<name>A0AAJ1VIX9_9FLAO</name>
<reference evidence="2 3" key="1">
    <citation type="journal article" date="2014" name="Int. J. Syst. Evol. Microbiol.">
        <title>Complete genome sequence of Corynebacterium casei LMG S-19264T (=DSM 44701T), isolated from a smear-ripened cheese.</title>
        <authorList>
            <consortium name="US DOE Joint Genome Institute (JGI-PGF)"/>
            <person name="Walter F."/>
            <person name="Albersmeier A."/>
            <person name="Kalinowski J."/>
            <person name="Ruckert C."/>
        </authorList>
    </citation>
    <scope>NUCLEOTIDE SEQUENCE [LARGE SCALE GENOMIC DNA]</scope>
    <source>
        <strain evidence="2 3">CECT 8670</strain>
    </source>
</reference>
<accession>A0AAJ1VIX9</accession>
<dbReference type="EMBL" id="JAUFQH010000012">
    <property type="protein sequence ID" value="MDN3620517.1"/>
    <property type="molecule type" value="Genomic_DNA"/>
</dbReference>
<evidence type="ECO:0000313" key="2">
    <source>
        <dbReference type="EMBL" id="MDN3620517.1"/>
    </source>
</evidence>
<keyword evidence="1" id="KW-0732">Signal</keyword>
<evidence type="ECO:0000256" key="1">
    <source>
        <dbReference type="SAM" id="SignalP"/>
    </source>
</evidence>
<organism evidence="2 3">
    <name type="scientific">Polaribacter sejongensis</name>
    <dbReference type="NCBI Taxonomy" id="985043"/>
    <lineage>
        <taxon>Bacteria</taxon>
        <taxon>Pseudomonadati</taxon>
        <taxon>Bacteroidota</taxon>
        <taxon>Flavobacteriia</taxon>
        <taxon>Flavobacteriales</taxon>
        <taxon>Flavobacteriaceae</taxon>
    </lineage>
</organism>
<feature type="chain" id="PRO_5042566388" description="Transporter" evidence="1">
    <location>
        <begin position="21"/>
        <end position="286"/>
    </location>
</feature>
<gene>
    <name evidence="2" type="ORF">QWY81_13705</name>
</gene>
<feature type="signal peptide" evidence="1">
    <location>
        <begin position="1"/>
        <end position="20"/>
    </location>
</feature>
<comment type="caution">
    <text evidence="2">The sequence shown here is derived from an EMBL/GenBank/DDBJ whole genome shotgun (WGS) entry which is preliminary data.</text>
</comment>